<keyword evidence="9 17" id="KW-0067">ATP-binding</keyword>
<organism evidence="23 24">
    <name type="scientific">Oryzias latipes</name>
    <name type="common">Japanese rice fish</name>
    <name type="synonym">Japanese killifish</name>
    <dbReference type="NCBI Taxonomy" id="8090"/>
    <lineage>
        <taxon>Eukaryota</taxon>
        <taxon>Metazoa</taxon>
        <taxon>Chordata</taxon>
        <taxon>Craniata</taxon>
        <taxon>Vertebrata</taxon>
        <taxon>Euteleostomi</taxon>
        <taxon>Actinopterygii</taxon>
        <taxon>Neopterygii</taxon>
        <taxon>Teleostei</taxon>
        <taxon>Neoteleostei</taxon>
        <taxon>Acanthomorphata</taxon>
        <taxon>Ovalentaria</taxon>
        <taxon>Atherinomorphae</taxon>
        <taxon>Beloniformes</taxon>
        <taxon>Adrianichthyidae</taxon>
        <taxon>Oryziinae</taxon>
        <taxon>Oryzias</taxon>
    </lineage>
</organism>
<evidence type="ECO:0000256" key="14">
    <source>
        <dbReference type="ARBA" id="ARBA00023170"/>
    </source>
</evidence>
<keyword evidence="4 17" id="KW-0808">Transferase</keyword>
<feature type="binding site" evidence="18 19">
    <location>
        <position position="729"/>
    </location>
    <ligand>
        <name>ATP</name>
        <dbReference type="ChEBI" id="CHEBI:30616"/>
    </ligand>
</feature>
<dbReference type="FunFam" id="2.10.220.10:FF:000002">
    <property type="entry name" value="Receptor protein-tyrosine kinase"/>
    <property type="match status" value="1"/>
</dbReference>
<dbReference type="InterPro" id="IPR006211">
    <property type="entry name" value="Furin-like_Cys-rich_dom"/>
</dbReference>
<feature type="domain" description="Protein kinase" evidence="22">
    <location>
        <begin position="696"/>
        <end position="963"/>
    </location>
</feature>
<feature type="transmembrane region" description="Helical" evidence="21">
    <location>
        <begin position="1054"/>
        <end position="1071"/>
    </location>
</feature>
<dbReference type="Pfam" id="PF01030">
    <property type="entry name" value="Recep_L_domain"/>
    <property type="match status" value="2"/>
</dbReference>
<feature type="region of interest" description="Disordered" evidence="20">
    <location>
        <begin position="1138"/>
        <end position="1185"/>
    </location>
</feature>
<evidence type="ECO:0000256" key="19">
    <source>
        <dbReference type="PROSITE-ProRule" id="PRU10141"/>
    </source>
</evidence>
<comment type="subcellular location">
    <subcellularLocation>
        <location evidence="1">Membrane</location>
        <topology evidence="1">Single-pass type I membrane protein</topology>
    </subcellularLocation>
</comment>
<dbReference type="InterPro" id="IPR032778">
    <property type="entry name" value="GF_recep_IV"/>
</dbReference>
<comment type="similarity">
    <text evidence="17">Belongs to the protein kinase superfamily. Tyr protein kinase family. EGF receptor subfamily.</text>
</comment>
<evidence type="ECO:0000256" key="2">
    <source>
        <dbReference type="ARBA" id="ARBA00011902"/>
    </source>
</evidence>
<dbReference type="Ensembl" id="ENSORLT00020004481.1">
    <property type="protein sequence ID" value="ENSORLP00020006501.1"/>
    <property type="gene ID" value="ENSORLG00020007438.1"/>
</dbReference>
<feature type="compositionally biased region" description="Acidic residues" evidence="20">
    <location>
        <begin position="989"/>
        <end position="1000"/>
    </location>
</feature>
<dbReference type="Pfam" id="PF14843">
    <property type="entry name" value="GF_recep_IV"/>
    <property type="match status" value="1"/>
</dbReference>
<dbReference type="InterPro" id="IPR044912">
    <property type="entry name" value="Egfr_JX_dom"/>
</dbReference>
<evidence type="ECO:0000313" key="24">
    <source>
        <dbReference type="Proteomes" id="UP000265180"/>
    </source>
</evidence>
<dbReference type="SMART" id="SM00261">
    <property type="entry name" value="FU"/>
    <property type="match status" value="4"/>
</dbReference>
<keyword evidence="13" id="KW-1015">Disulfide bond</keyword>
<comment type="catalytic activity">
    <reaction evidence="16">
        <text>L-tyrosyl-[protein] + ATP = O-phospho-L-tyrosyl-[protein] + ADP + H(+)</text>
        <dbReference type="Rhea" id="RHEA:10596"/>
        <dbReference type="Rhea" id="RHEA-COMP:10136"/>
        <dbReference type="Rhea" id="RHEA-COMP:20101"/>
        <dbReference type="ChEBI" id="CHEBI:15378"/>
        <dbReference type="ChEBI" id="CHEBI:30616"/>
        <dbReference type="ChEBI" id="CHEBI:46858"/>
        <dbReference type="ChEBI" id="CHEBI:61978"/>
        <dbReference type="ChEBI" id="CHEBI:456216"/>
        <dbReference type="EC" id="2.7.10.1"/>
    </reaction>
</comment>
<dbReference type="InterPro" id="IPR006212">
    <property type="entry name" value="Furin_repeat"/>
</dbReference>
<dbReference type="CDD" id="cd12095">
    <property type="entry name" value="TM_ErbB3"/>
    <property type="match status" value="1"/>
</dbReference>
<feature type="compositionally biased region" description="Polar residues" evidence="20">
    <location>
        <begin position="1150"/>
        <end position="1176"/>
    </location>
</feature>
<dbReference type="SUPFAM" id="SSF57184">
    <property type="entry name" value="Growth factor receptor domain"/>
    <property type="match status" value="2"/>
</dbReference>
<dbReference type="Proteomes" id="UP000265180">
    <property type="component" value="Chromosome 7"/>
</dbReference>
<dbReference type="PRINTS" id="PR00109">
    <property type="entry name" value="TYRKINASE"/>
</dbReference>
<evidence type="ECO:0000256" key="7">
    <source>
        <dbReference type="ARBA" id="ARBA00022741"/>
    </source>
</evidence>
<name>A0A3P9KDK5_ORYLA</name>
<evidence type="ECO:0000256" key="8">
    <source>
        <dbReference type="ARBA" id="ARBA00022777"/>
    </source>
</evidence>
<dbReference type="PROSITE" id="PS00107">
    <property type="entry name" value="PROTEIN_KINASE_ATP"/>
    <property type="match status" value="1"/>
</dbReference>
<evidence type="ECO:0000256" key="10">
    <source>
        <dbReference type="ARBA" id="ARBA00022989"/>
    </source>
</evidence>
<dbReference type="PANTHER" id="PTHR24416">
    <property type="entry name" value="TYROSINE-PROTEIN KINASE RECEPTOR"/>
    <property type="match status" value="1"/>
</dbReference>
<keyword evidence="11 17" id="KW-0472">Membrane</keyword>
<dbReference type="InterPro" id="IPR036941">
    <property type="entry name" value="Rcpt_L-dom_sf"/>
</dbReference>
<evidence type="ECO:0000259" key="22">
    <source>
        <dbReference type="PROSITE" id="PS50011"/>
    </source>
</evidence>
<sequence length="1341" mass="149322">KGQKILCITGCLLENVSSSPLVSEVCPGTQNGLSSTGSQQNQYNLIKERYEGCEIVMGNLEITQIESNWDFSFLKTIREVTGYILIAMNHFQEIPLGQLRVIRGNSLYEKRFALSVFFNYPKDGSSGLRQLGLVNLTEILEGGVQIINNKYLSYGPWIFWRDIVQDSTAPIEIQYNGEKGSCHKSCGNYCWGPNEHQCQILTKMVCAPQCNGRCFGTSPRDCCHIECAAGCRGPLDLDCYACRHFNDSGACVSQCPQSLIYNKQKFQMETNPNAKYQYGSICVSQCPTHFVVDGSSCVRVCPPDKMEVDRDGQKQCEPCSGFCPKGNSRRWTPATSTASSTAWCSRHVHVSVFHRDDFKNIPPLDAKKLEVFHSVREITDILNIQSWPEELKDLSVFSSLTTIQGRSLHKRFSLMVMRIPTLTSLGLRSLREISDGSVYISQNANLCYHHTVDWTQLFRGHRVRVNSLNNNKPLTECVAEGHVCDPLCSDSGCWGPGPQQCLSCRNHSRDGTCVGGCHFYSGTPRESAGSDGECVSCHPECKPQRGEISCTGPGANDCVACTNLRDGPYCVSSCPSGVNDGQRGLIFKYPTKEGLCEPCHPNCTQGCFGPGLNDCLETSRLTVSSGQITGIALGVPSGLIFCLVLFFLGVLYHRGLAIQRKRAMRRYLESGESFEPLGPGEKGAKVHARILKPSELKKIKVLGFGVFGTVHKGFWTPEGESVKIPVAIKTIQDISGQQTFTEITDYMLSMGTLDHPYIVRLLGICPGTSLQLVTALSSQGSVLEHIRQNRSSLDPQRLLNWCVQIAKGMFYLEEHCMVHKNLAARNVLLKNNYQVQISDYGMADLLYSDDKKYIYTDAKTPIKWMALESILFRRYTHQSDVWSYGVTVWEMMSFGAEPYASVQPQDVPGLLEKGERLSQPHICTIDVYMVMVKCWMIDEIVRPTFKELASDFTRMARDPHRYLVMKLEGGDAAPSEICRRESERGLLDPDLEDPDEEGLEDALATPLQHSPSWSLPRSRINSYRSGTSQATPTGYLQMTPSPVNSIRQNYPHSWIFHIFFLLHYLTVFRICKSGQRNSRLKSNLVLVVTNPQEYETMNTEPVSSPCLTSSGSQNGDGFLVTCCSDAALPSPTLMALSHMEDTSHEESTRSNEVYSSKTANNQRDSTDANPDINSQAETDHKSGRYEYMEITRSKSSDEFDPKLDVNQSQVLAVKTEEANQAVEVLKNQHKEEEEMAKTHDPNHQSTLPEDLSCGVTHAPDVLVAGGGKVEEYEEMVFGVVPAGWGCTDYENVPVKGRAVTEKAGDYIKVCSGMRDAGNNTSFDNPDYWHSRLFLKPDAVLT</sequence>
<evidence type="ECO:0000256" key="1">
    <source>
        <dbReference type="ARBA" id="ARBA00004479"/>
    </source>
</evidence>
<feature type="transmembrane region" description="Helical" evidence="21">
    <location>
        <begin position="628"/>
        <end position="652"/>
    </location>
</feature>
<feature type="compositionally biased region" description="Polar residues" evidence="20">
    <location>
        <begin position="1007"/>
        <end position="1036"/>
    </location>
</feature>
<evidence type="ECO:0000256" key="4">
    <source>
        <dbReference type="ARBA" id="ARBA00022679"/>
    </source>
</evidence>
<evidence type="ECO:0000256" key="13">
    <source>
        <dbReference type="ARBA" id="ARBA00023157"/>
    </source>
</evidence>
<feature type="region of interest" description="Disordered" evidence="20">
    <location>
        <begin position="983"/>
        <end position="1036"/>
    </location>
</feature>
<evidence type="ECO:0000313" key="23">
    <source>
        <dbReference type="Ensembl" id="ENSORLP00020006501.1"/>
    </source>
</evidence>
<evidence type="ECO:0000256" key="18">
    <source>
        <dbReference type="PIRSR" id="PIRSR000619-2"/>
    </source>
</evidence>
<dbReference type="Gene3D" id="3.80.20.20">
    <property type="entry name" value="Receptor L-domain"/>
    <property type="match status" value="2"/>
</dbReference>
<dbReference type="Gene3D" id="1.10.510.10">
    <property type="entry name" value="Transferase(Phosphotransferase) domain 1"/>
    <property type="match status" value="1"/>
</dbReference>
<dbReference type="Gene3D" id="6.10.250.2930">
    <property type="match status" value="1"/>
</dbReference>
<dbReference type="InterPro" id="IPR009030">
    <property type="entry name" value="Growth_fac_rcpt_cys_sf"/>
</dbReference>
<dbReference type="Pfam" id="PF07714">
    <property type="entry name" value="PK_Tyr_Ser-Thr"/>
    <property type="match status" value="1"/>
</dbReference>
<evidence type="ECO:0000256" key="15">
    <source>
        <dbReference type="ARBA" id="ARBA00023180"/>
    </source>
</evidence>
<dbReference type="PANTHER" id="PTHR24416:SF88">
    <property type="entry name" value="RECEPTOR TYROSINE-PROTEIN KINASE ERBB-3"/>
    <property type="match status" value="1"/>
</dbReference>
<dbReference type="InterPro" id="IPR016245">
    <property type="entry name" value="Tyr_kinase_EGF/ERB/XmrK_rcpt"/>
</dbReference>
<dbReference type="Gene3D" id="3.30.200.20">
    <property type="entry name" value="Phosphorylase Kinase, domain 1"/>
    <property type="match status" value="1"/>
</dbReference>
<accession>A0A3P9KDK5</accession>
<reference evidence="23" key="3">
    <citation type="submission" date="2025-08" db="UniProtKB">
        <authorList>
            <consortium name="Ensembl"/>
        </authorList>
    </citation>
    <scope>IDENTIFICATION</scope>
    <source>
        <strain evidence="23">HNI</strain>
    </source>
</reference>
<evidence type="ECO:0000256" key="6">
    <source>
        <dbReference type="ARBA" id="ARBA00022729"/>
    </source>
</evidence>
<keyword evidence="10 21" id="KW-1133">Transmembrane helix</keyword>
<dbReference type="FunFam" id="3.80.20.20:FF:000004">
    <property type="entry name" value="Receptor protein-tyrosine kinase"/>
    <property type="match status" value="1"/>
</dbReference>
<dbReference type="PIRSF" id="PIRSF000619">
    <property type="entry name" value="TyrPK_EGF-R"/>
    <property type="match status" value="1"/>
</dbReference>
<evidence type="ECO:0000256" key="21">
    <source>
        <dbReference type="SAM" id="Phobius"/>
    </source>
</evidence>
<dbReference type="Gene3D" id="2.10.220.10">
    <property type="entry name" value="Hormone Receptor, Insulin-like Growth Factor Receptor 1, Chain A, domain 2"/>
    <property type="match status" value="3"/>
</dbReference>
<reference key="1">
    <citation type="journal article" date="2007" name="Nature">
        <title>The medaka draft genome and insights into vertebrate genome evolution.</title>
        <authorList>
            <person name="Kasahara M."/>
            <person name="Naruse K."/>
            <person name="Sasaki S."/>
            <person name="Nakatani Y."/>
            <person name="Qu W."/>
            <person name="Ahsan B."/>
            <person name="Yamada T."/>
            <person name="Nagayasu Y."/>
            <person name="Doi K."/>
            <person name="Kasai Y."/>
            <person name="Jindo T."/>
            <person name="Kobayashi D."/>
            <person name="Shimada A."/>
            <person name="Toyoda A."/>
            <person name="Kuroki Y."/>
            <person name="Fujiyama A."/>
            <person name="Sasaki T."/>
            <person name="Shimizu A."/>
            <person name="Asakawa S."/>
            <person name="Shimizu N."/>
            <person name="Hashimoto S."/>
            <person name="Yang J."/>
            <person name="Lee Y."/>
            <person name="Matsushima K."/>
            <person name="Sugano S."/>
            <person name="Sakaizumi M."/>
            <person name="Narita T."/>
            <person name="Ohishi K."/>
            <person name="Haga S."/>
            <person name="Ohta F."/>
            <person name="Nomoto H."/>
            <person name="Nogata K."/>
            <person name="Morishita T."/>
            <person name="Endo T."/>
            <person name="Shin-I T."/>
            <person name="Takeda H."/>
            <person name="Morishita S."/>
            <person name="Kohara Y."/>
        </authorList>
    </citation>
    <scope>NUCLEOTIDE SEQUENCE [LARGE SCALE GENOMIC DNA]</scope>
    <source>
        <strain>Hd-rR</strain>
    </source>
</reference>
<dbReference type="GO" id="GO:0007169">
    <property type="term" value="P:cell surface receptor protein tyrosine kinase signaling pathway"/>
    <property type="evidence" value="ECO:0007669"/>
    <property type="project" value="UniProtKB-UniRule"/>
</dbReference>
<dbReference type="SUPFAM" id="SSF52058">
    <property type="entry name" value="L domain-like"/>
    <property type="match status" value="2"/>
</dbReference>
<evidence type="ECO:0000256" key="17">
    <source>
        <dbReference type="PIRNR" id="PIRNR000619"/>
    </source>
</evidence>
<dbReference type="GO" id="GO:0042127">
    <property type="term" value="P:regulation of cell population proliferation"/>
    <property type="evidence" value="ECO:0007669"/>
    <property type="project" value="UniProtKB-ARBA"/>
</dbReference>
<dbReference type="InterPro" id="IPR011009">
    <property type="entry name" value="Kinase-like_dom_sf"/>
</dbReference>
<reference evidence="23" key="4">
    <citation type="submission" date="2025-09" db="UniProtKB">
        <authorList>
            <consortium name="Ensembl"/>
        </authorList>
    </citation>
    <scope>IDENTIFICATION</scope>
    <source>
        <strain evidence="23">HNI</strain>
    </source>
</reference>
<dbReference type="InterPro" id="IPR017441">
    <property type="entry name" value="Protein_kinase_ATP_BS"/>
</dbReference>
<dbReference type="FunFam" id="2.10.220.10:FF:000001">
    <property type="entry name" value="Receptor protein-tyrosine kinase"/>
    <property type="match status" value="1"/>
</dbReference>
<dbReference type="CDD" id="cd00064">
    <property type="entry name" value="FU"/>
    <property type="match status" value="3"/>
</dbReference>
<reference evidence="23 24" key="2">
    <citation type="submission" date="2017-04" db="EMBL/GenBank/DDBJ databases">
        <title>CpG methylation of centromeres and impact of large insertions on vertebrate speciation.</title>
        <authorList>
            <person name="Ichikawa K."/>
            <person name="Yoshimura J."/>
            <person name="Morishita S."/>
        </authorList>
    </citation>
    <scope>NUCLEOTIDE SEQUENCE</scope>
    <source>
        <strain evidence="23 24">HNI</strain>
    </source>
</reference>
<keyword evidence="8 17" id="KW-0418">Kinase</keyword>
<dbReference type="SUPFAM" id="SSF56112">
    <property type="entry name" value="Protein kinase-like (PK-like)"/>
    <property type="match status" value="1"/>
</dbReference>
<dbReference type="GO" id="GO:0009966">
    <property type="term" value="P:regulation of signal transduction"/>
    <property type="evidence" value="ECO:0007669"/>
    <property type="project" value="UniProtKB-ARBA"/>
</dbReference>
<feature type="compositionally biased region" description="Basic and acidic residues" evidence="20">
    <location>
        <begin position="1138"/>
        <end position="1149"/>
    </location>
</feature>
<dbReference type="FunFam" id="3.30.200.20:FF:000276">
    <property type="entry name" value="Receptor tyrosine-protein kinase erbB-3"/>
    <property type="match status" value="1"/>
</dbReference>
<dbReference type="InterPro" id="IPR000494">
    <property type="entry name" value="Rcpt_L-dom"/>
</dbReference>
<evidence type="ECO:0000256" key="5">
    <source>
        <dbReference type="ARBA" id="ARBA00022692"/>
    </source>
</evidence>
<dbReference type="InterPro" id="IPR000719">
    <property type="entry name" value="Prot_kinase_dom"/>
</dbReference>
<dbReference type="GO" id="GO:0016020">
    <property type="term" value="C:membrane"/>
    <property type="evidence" value="ECO:0007669"/>
    <property type="project" value="UniProtKB-SubCell"/>
</dbReference>
<keyword evidence="15" id="KW-0325">Glycoprotein</keyword>
<evidence type="ECO:0000256" key="9">
    <source>
        <dbReference type="ARBA" id="ARBA00022840"/>
    </source>
</evidence>
<feature type="binding site" evidence="18">
    <location>
        <begin position="702"/>
        <end position="710"/>
    </location>
    <ligand>
        <name>ATP</name>
        <dbReference type="ChEBI" id="CHEBI:30616"/>
    </ligand>
</feature>
<protein>
    <recommendedName>
        <fullName evidence="2 17">Receptor protein-tyrosine kinase</fullName>
        <ecNumber evidence="2 17">2.7.10.1</ecNumber>
    </recommendedName>
</protein>
<evidence type="ECO:0000256" key="3">
    <source>
        <dbReference type="ARBA" id="ARBA00022553"/>
    </source>
</evidence>
<proteinExistence type="inferred from homology"/>
<keyword evidence="5 21" id="KW-0812">Transmembrane</keyword>
<dbReference type="InterPro" id="IPR050122">
    <property type="entry name" value="RTK"/>
</dbReference>
<dbReference type="InterPro" id="IPR001245">
    <property type="entry name" value="Ser-Thr/Tyr_kinase_cat_dom"/>
</dbReference>
<dbReference type="FunFam" id="1.10.510.10:FF:000233">
    <property type="entry name" value="receptor tyrosine-protein kinase erbB-3"/>
    <property type="match status" value="1"/>
</dbReference>
<dbReference type="EC" id="2.7.10.1" evidence="2 17"/>
<keyword evidence="3" id="KW-0597">Phosphoprotein</keyword>
<keyword evidence="14 17" id="KW-0675">Receptor</keyword>
<keyword evidence="12 17" id="KW-0829">Tyrosine-protein kinase</keyword>
<dbReference type="Pfam" id="PF00757">
    <property type="entry name" value="Furin-like"/>
    <property type="match status" value="1"/>
</dbReference>
<evidence type="ECO:0000256" key="20">
    <source>
        <dbReference type="SAM" id="MobiDB-lite"/>
    </source>
</evidence>
<keyword evidence="7 17" id="KW-0547">Nucleotide-binding</keyword>
<dbReference type="GO" id="GO:0005524">
    <property type="term" value="F:ATP binding"/>
    <property type="evidence" value="ECO:0007669"/>
    <property type="project" value="UniProtKB-UniRule"/>
</dbReference>
<evidence type="ECO:0000256" key="16">
    <source>
        <dbReference type="ARBA" id="ARBA00051243"/>
    </source>
</evidence>
<dbReference type="PROSITE" id="PS50011">
    <property type="entry name" value="PROTEIN_KINASE_DOM"/>
    <property type="match status" value="1"/>
</dbReference>
<keyword evidence="6" id="KW-0732">Signal</keyword>
<dbReference type="GO" id="GO:0004714">
    <property type="term" value="F:transmembrane receptor protein tyrosine kinase activity"/>
    <property type="evidence" value="ECO:0007669"/>
    <property type="project" value="UniProtKB-EC"/>
</dbReference>
<evidence type="ECO:0000256" key="11">
    <source>
        <dbReference type="ARBA" id="ARBA00023136"/>
    </source>
</evidence>
<evidence type="ECO:0000256" key="12">
    <source>
        <dbReference type="ARBA" id="ARBA00023137"/>
    </source>
</evidence>